<evidence type="ECO:0000313" key="3">
    <source>
        <dbReference type="EMBL" id="GGP30852.1"/>
    </source>
</evidence>
<dbReference type="Proteomes" id="UP000652720">
    <property type="component" value="Unassembled WGS sequence"/>
</dbReference>
<evidence type="ECO:0000256" key="1">
    <source>
        <dbReference type="SAM" id="Phobius"/>
    </source>
</evidence>
<organism evidence="2 5">
    <name type="scientific">Deinococcus wulumuqiensis</name>
    <dbReference type="NCBI Taxonomy" id="980427"/>
    <lineage>
        <taxon>Bacteria</taxon>
        <taxon>Thermotogati</taxon>
        <taxon>Deinococcota</taxon>
        <taxon>Deinococci</taxon>
        <taxon>Deinococcales</taxon>
        <taxon>Deinococcaceae</taxon>
        <taxon>Deinococcus</taxon>
    </lineage>
</organism>
<feature type="transmembrane region" description="Helical" evidence="1">
    <location>
        <begin position="12"/>
        <end position="33"/>
    </location>
</feature>
<evidence type="ECO:0000313" key="4">
    <source>
        <dbReference type="Proteomes" id="UP000630135"/>
    </source>
</evidence>
<dbReference type="AlphaFoldDB" id="A0AAV4K7M7"/>
<evidence type="ECO:0000313" key="5">
    <source>
        <dbReference type="Proteomes" id="UP000652720"/>
    </source>
</evidence>
<dbReference type="EMBL" id="BMMA01000034">
    <property type="protein sequence ID" value="GGI90776.1"/>
    <property type="molecule type" value="Genomic_DNA"/>
</dbReference>
<evidence type="ECO:0000313" key="2">
    <source>
        <dbReference type="EMBL" id="GGI90776.1"/>
    </source>
</evidence>
<protein>
    <submittedName>
        <fullName evidence="2">Uncharacterized protein</fullName>
    </submittedName>
</protein>
<keyword evidence="4" id="KW-1185">Reference proteome</keyword>
<dbReference type="EMBL" id="BMLZ01000041">
    <property type="protein sequence ID" value="GGP30852.1"/>
    <property type="molecule type" value="Genomic_DNA"/>
</dbReference>
<name>A0AAV4K7M7_9DEIO</name>
<dbReference type="Proteomes" id="UP000630135">
    <property type="component" value="Unassembled WGS sequence"/>
</dbReference>
<reference evidence="3" key="1">
    <citation type="journal article" date="2014" name="Int. J. Syst. Evol. Microbiol.">
        <title>Complete genome of a new Firmicutes species belonging to the dominant human colonic microbiota ('Ruminococcus bicirculans') reveals two chromosomes and a selective capacity to utilize plant glucans.</title>
        <authorList>
            <consortium name="NISC Comparative Sequencing Program"/>
            <person name="Wegmann U."/>
            <person name="Louis P."/>
            <person name="Goesmann A."/>
            <person name="Henrissat B."/>
            <person name="Duncan S.H."/>
            <person name="Flint H.J."/>
        </authorList>
    </citation>
    <scope>NUCLEOTIDE SEQUENCE</scope>
    <source>
        <strain evidence="3">CGMCC 1.8884</strain>
    </source>
</reference>
<feature type="transmembrane region" description="Helical" evidence="1">
    <location>
        <begin position="75"/>
        <end position="93"/>
    </location>
</feature>
<feature type="transmembrane region" description="Helical" evidence="1">
    <location>
        <begin position="45"/>
        <end position="63"/>
    </location>
</feature>
<sequence>MFGVRGQQLHWHPFLTLGMGIAGLTAILTMSLGTGDTWDRVYDRPLYLAVLLGSVVMAVRLWLPGQSLVRYSWQLLQAVSTWLLVKFALLLLVSTPDTDSD</sequence>
<proteinExistence type="predicted"/>
<comment type="caution">
    <text evidence="2">The sequence shown here is derived from an EMBL/GenBank/DDBJ whole genome shotgun (WGS) entry which is preliminary data.</text>
</comment>
<reference evidence="4" key="3">
    <citation type="journal article" date="2019" name="Int. J. Syst. Evol. Microbiol.">
        <title>The Global Catalogue of Microorganisms (GCM) 10K type strain sequencing project: providing services to taxonomists for standard genome sequencing and annotation.</title>
        <authorList>
            <consortium name="The Broad Institute Genomics Platform"/>
            <consortium name="The Broad Institute Genome Sequencing Center for Infectious Disease"/>
            <person name="Wu L."/>
            <person name="Ma J."/>
        </authorList>
    </citation>
    <scope>NUCLEOTIDE SEQUENCE [LARGE SCALE GENOMIC DNA]</scope>
    <source>
        <strain evidence="4">CGMCC 1.8884</strain>
    </source>
</reference>
<reference evidence="2" key="2">
    <citation type="journal article" date="2014" name="Int. J. Syst. Evol. Microbiol.">
        <title>Complete genome sequence of Corynebacterium casei LMG S-19264T (=DSM 44701T), isolated from a smear-ripened cheese.</title>
        <authorList>
            <consortium name="US DOE Joint Genome Institute (JGI-PGF)"/>
            <person name="Walter F."/>
            <person name="Albersmeier A."/>
            <person name="Kalinowski J."/>
            <person name="Ruckert C."/>
        </authorList>
    </citation>
    <scope>NUCLEOTIDE SEQUENCE</scope>
    <source>
        <strain evidence="2">CGMCC 1.8885</strain>
    </source>
</reference>
<gene>
    <name evidence="3" type="ORF">GCM10008021_25030</name>
    <name evidence="2" type="ORF">GCM10010914_26390</name>
</gene>
<accession>A0AAV4K7M7</accession>
<keyword evidence="1" id="KW-0472">Membrane</keyword>
<keyword evidence="1" id="KW-1133">Transmembrane helix</keyword>
<reference evidence="2" key="4">
    <citation type="submission" date="2023-08" db="EMBL/GenBank/DDBJ databases">
        <authorList>
            <person name="Sun Q."/>
            <person name="Zhou Y."/>
        </authorList>
    </citation>
    <scope>NUCLEOTIDE SEQUENCE</scope>
    <source>
        <strain evidence="3">CGMCC 1.8884</strain>
        <strain evidence="2">CGMCC 1.8885</strain>
    </source>
</reference>
<keyword evidence="1" id="KW-0812">Transmembrane</keyword>